<organism evidence="3 4">
    <name type="scientific">Nitrospira tepida</name>
    <dbReference type="NCBI Taxonomy" id="2973512"/>
    <lineage>
        <taxon>Bacteria</taxon>
        <taxon>Pseudomonadati</taxon>
        <taxon>Nitrospirota</taxon>
        <taxon>Nitrospiria</taxon>
        <taxon>Nitrospirales</taxon>
        <taxon>Nitrospiraceae</taxon>
        <taxon>Nitrospira</taxon>
    </lineage>
</organism>
<dbReference type="Proteomes" id="UP001179121">
    <property type="component" value="Chromosome"/>
</dbReference>
<evidence type="ECO:0000313" key="4">
    <source>
        <dbReference type="Proteomes" id="UP001179121"/>
    </source>
</evidence>
<evidence type="ECO:0000256" key="1">
    <source>
        <dbReference type="SAM" id="MobiDB-lite"/>
    </source>
</evidence>
<sequence>MNRGIKRIMVGIAAAVVLGGLASVAWADGGSGCWRGGAHGVGMKKYGHGYAAVHHGMAGHGGSAHRLVRLLLRHQEELGLTEEQVAKIKALSLDQDRARIRDKADVKVAERELRALVLDDKTELAAIEAKVKERAMLDANLDMIGIKARRELVAVLSPEQREKQKAILERMHRAHRGHDRGHPMKAQSLSGEEGELTAQSEGEQALETETGTVTNDAG</sequence>
<proteinExistence type="predicted"/>
<evidence type="ECO:0008006" key="5">
    <source>
        <dbReference type="Google" id="ProtNLM"/>
    </source>
</evidence>
<evidence type="ECO:0000256" key="2">
    <source>
        <dbReference type="SAM" id="SignalP"/>
    </source>
</evidence>
<dbReference type="Pfam" id="PF07813">
    <property type="entry name" value="LTXXQ"/>
    <property type="match status" value="1"/>
</dbReference>
<accession>A0AA86N2K1</accession>
<dbReference type="AlphaFoldDB" id="A0AA86N2K1"/>
<keyword evidence="4" id="KW-1185">Reference proteome</keyword>
<feature type="signal peptide" evidence="2">
    <location>
        <begin position="1"/>
        <end position="27"/>
    </location>
</feature>
<reference evidence="3" key="1">
    <citation type="submission" date="2022-10" db="EMBL/GenBank/DDBJ databases">
        <authorList>
            <person name="Koch H."/>
        </authorList>
    </citation>
    <scope>NUCLEOTIDE SEQUENCE</scope>
    <source>
        <strain evidence="3">DNF</strain>
    </source>
</reference>
<feature type="compositionally biased region" description="Polar residues" evidence="1">
    <location>
        <begin position="197"/>
        <end position="218"/>
    </location>
</feature>
<gene>
    <name evidence="3" type="ORF">DNFV4_03816</name>
</gene>
<feature type="chain" id="PRO_5041656560" description="Periplasmic heavy metal sensor" evidence="2">
    <location>
        <begin position="28"/>
        <end position="218"/>
    </location>
</feature>
<dbReference type="Gene3D" id="1.20.120.1490">
    <property type="match status" value="1"/>
</dbReference>
<dbReference type="KEGG" id="nti:DNFV4_03816"/>
<evidence type="ECO:0000313" key="3">
    <source>
        <dbReference type="EMBL" id="CAI4033380.1"/>
    </source>
</evidence>
<feature type="region of interest" description="Disordered" evidence="1">
    <location>
        <begin position="173"/>
        <end position="218"/>
    </location>
</feature>
<protein>
    <recommendedName>
        <fullName evidence="5">Periplasmic heavy metal sensor</fullName>
    </recommendedName>
</protein>
<name>A0AA86N2K1_9BACT</name>
<keyword evidence="2" id="KW-0732">Signal</keyword>
<dbReference type="EMBL" id="OX365700">
    <property type="protein sequence ID" value="CAI4033380.1"/>
    <property type="molecule type" value="Genomic_DNA"/>
</dbReference>
<dbReference type="RefSeq" id="WP_289270529.1">
    <property type="nucleotide sequence ID" value="NZ_OX365700.1"/>
</dbReference>
<dbReference type="InterPro" id="IPR012899">
    <property type="entry name" value="LTXXQ"/>
</dbReference>